<dbReference type="Proteomes" id="UP001530400">
    <property type="component" value="Unassembled WGS sequence"/>
</dbReference>
<evidence type="ECO:0000313" key="7">
    <source>
        <dbReference type="Proteomes" id="UP001530400"/>
    </source>
</evidence>
<dbReference type="InterPro" id="IPR015943">
    <property type="entry name" value="WD40/YVTN_repeat-like_dom_sf"/>
</dbReference>
<accession>A0ABD3P0J7</accession>
<dbReference type="Pfam" id="PF12265">
    <property type="entry name" value="CAF1C_H4-bd"/>
    <property type="match status" value="1"/>
</dbReference>
<proteinExistence type="predicted"/>
<feature type="region of interest" description="Disordered" evidence="4">
    <location>
        <begin position="201"/>
        <end position="235"/>
    </location>
</feature>
<dbReference type="InterPro" id="IPR022052">
    <property type="entry name" value="Histone-bd_RBBP4-like_N"/>
</dbReference>
<dbReference type="AlphaFoldDB" id="A0ABD3P0J7"/>
<evidence type="ECO:0000256" key="4">
    <source>
        <dbReference type="SAM" id="MobiDB-lite"/>
    </source>
</evidence>
<keyword evidence="7" id="KW-1185">Reference proteome</keyword>
<evidence type="ECO:0000256" key="1">
    <source>
        <dbReference type="ARBA" id="ARBA00022574"/>
    </source>
</evidence>
<dbReference type="InterPro" id="IPR051972">
    <property type="entry name" value="Glutamate-rich_WD_repeat"/>
</dbReference>
<sequence length="577" mass="63806">MGKKSKRRSNEATAAASEEGPTSSTPSLEEEQNRPAPSLRTTEAPTTDELHCEDPYEDLYESEDDASYEDVYESSGDEDDGIMDVERKDQLLPIDENDGNADAPGSGVSSKAAVTSWNPFQSNAENATNLEMDESAYKMHHALTPEWPSLSLDIIPDRHLGDTRTRFPHVVTMVVGTQTDRANKVTLLRMSDLCRMAREKTEKELDDEMLGEEWNNNSEEEEDDSSSSEEEEELDPVLEHYTFPHDGGVNRIRVCPQNSDVVAVWGEKGTVSLYDVGGALDLLDRSTMSKTESVANYQVRKMRKDPFFVYSGHSNEGYALDWSRVVPGRLASADCDGHIHIWNAAHPVASKDVTSKASPWSNSSFEIKPTYSPSGDNIDHPSVEDLQWSPNEATVLASAECGGYVRIYDIRCPNRAMITNKIHTSGADVNVISWNRLVSNLLASGGDDGSFCVWDLRNFQTQDKSKSPKPLARFHCHRTPITSLEWHPTDESMIAVSDDNGTYIYDLSIEEDDPENKANHGAEEADGGGVDGVIPPQLLFVHSGSEMTKEVHWHPQIPSCVATTSLSGFSVFIPSNL</sequence>
<keyword evidence="2" id="KW-0677">Repeat</keyword>
<keyword evidence="1 3" id="KW-0853">WD repeat</keyword>
<name>A0ABD3P0J7_9STRA</name>
<protein>
    <recommendedName>
        <fullName evidence="5">Histone-binding protein RBBP4-like N-terminal domain-containing protein</fullName>
    </recommendedName>
</protein>
<dbReference type="SUPFAM" id="SSF50978">
    <property type="entry name" value="WD40 repeat-like"/>
    <property type="match status" value="1"/>
</dbReference>
<dbReference type="Pfam" id="PF00400">
    <property type="entry name" value="WD40"/>
    <property type="match status" value="2"/>
</dbReference>
<evidence type="ECO:0000256" key="2">
    <source>
        <dbReference type="ARBA" id="ARBA00022737"/>
    </source>
</evidence>
<feature type="domain" description="Histone-binding protein RBBP4-like N-terminal" evidence="5">
    <location>
        <begin position="130"/>
        <end position="191"/>
    </location>
</feature>
<dbReference type="PROSITE" id="PS50082">
    <property type="entry name" value="WD_REPEATS_2"/>
    <property type="match status" value="2"/>
</dbReference>
<dbReference type="SMART" id="SM00320">
    <property type="entry name" value="WD40"/>
    <property type="match status" value="5"/>
</dbReference>
<dbReference type="EMBL" id="JALLPJ020000848">
    <property type="protein sequence ID" value="KAL3781378.1"/>
    <property type="molecule type" value="Genomic_DNA"/>
</dbReference>
<feature type="compositionally biased region" description="Acidic residues" evidence="4">
    <location>
        <begin position="218"/>
        <end position="235"/>
    </location>
</feature>
<evidence type="ECO:0000259" key="5">
    <source>
        <dbReference type="Pfam" id="PF12265"/>
    </source>
</evidence>
<feature type="repeat" description="WD" evidence="3">
    <location>
        <begin position="474"/>
        <end position="508"/>
    </location>
</feature>
<feature type="repeat" description="WD" evidence="3">
    <location>
        <begin position="422"/>
        <end position="464"/>
    </location>
</feature>
<organism evidence="6 7">
    <name type="scientific">Cyclotella atomus</name>
    <dbReference type="NCBI Taxonomy" id="382360"/>
    <lineage>
        <taxon>Eukaryota</taxon>
        <taxon>Sar</taxon>
        <taxon>Stramenopiles</taxon>
        <taxon>Ochrophyta</taxon>
        <taxon>Bacillariophyta</taxon>
        <taxon>Coscinodiscophyceae</taxon>
        <taxon>Thalassiosirophycidae</taxon>
        <taxon>Stephanodiscales</taxon>
        <taxon>Stephanodiscaceae</taxon>
        <taxon>Cyclotella</taxon>
    </lineage>
</organism>
<evidence type="ECO:0000313" key="6">
    <source>
        <dbReference type="EMBL" id="KAL3781378.1"/>
    </source>
</evidence>
<comment type="caution">
    <text evidence="6">The sequence shown here is derived from an EMBL/GenBank/DDBJ whole genome shotgun (WGS) entry which is preliminary data.</text>
</comment>
<dbReference type="PANTHER" id="PTHR45903">
    <property type="entry name" value="GLUTAMATE-RICH WD REPEAT-CONTAINING PROTEIN 1"/>
    <property type="match status" value="1"/>
</dbReference>
<feature type="region of interest" description="Disordered" evidence="4">
    <location>
        <begin position="1"/>
        <end position="83"/>
    </location>
</feature>
<feature type="compositionally biased region" description="Acidic residues" evidence="4">
    <location>
        <begin position="55"/>
        <end position="83"/>
    </location>
</feature>
<dbReference type="InterPro" id="IPR036322">
    <property type="entry name" value="WD40_repeat_dom_sf"/>
</dbReference>
<evidence type="ECO:0000256" key="3">
    <source>
        <dbReference type="PROSITE-ProRule" id="PRU00221"/>
    </source>
</evidence>
<gene>
    <name evidence="6" type="ORF">ACHAWO_010280</name>
</gene>
<dbReference type="PANTHER" id="PTHR45903:SF1">
    <property type="entry name" value="GLUTAMATE-RICH WD REPEAT-CONTAINING PROTEIN 1"/>
    <property type="match status" value="1"/>
</dbReference>
<reference evidence="6 7" key="1">
    <citation type="submission" date="2024-10" db="EMBL/GenBank/DDBJ databases">
        <title>Updated reference genomes for cyclostephanoid diatoms.</title>
        <authorList>
            <person name="Roberts W.R."/>
            <person name="Alverson A.J."/>
        </authorList>
    </citation>
    <scope>NUCLEOTIDE SEQUENCE [LARGE SCALE GENOMIC DNA]</scope>
    <source>
        <strain evidence="6 7">AJA010-31</strain>
    </source>
</reference>
<dbReference type="InterPro" id="IPR001680">
    <property type="entry name" value="WD40_rpt"/>
</dbReference>
<dbReference type="Gene3D" id="2.130.10.10">
    <property type="entry name" value="YVTN repeat-like/Quinoprotein amine dehydrogenase"/>
    <property type="match status" value="1"/>
</dbReference>